<protein>
    <submittedName>
        <fullName evidence="3">Uncharacterized protein DUF4846</fullName>
    </submittedName>
</protein>
<dbReference type="RefSeq" id="WP_130433917.1">
    <property type="nucleotide sequence ID" value="NZ_SGXF01000001.1"/>
</dbReference>
<feature type="chain" id="PRO_5038928249" evidence="2">
    <location>
        <begin position="28"/>
        <end position="371"/>
    </location>
</feature>
<dbReference type="EMBL" id="SGXF01000001">
    <property type="protein sequence ID" value="RZT03047.1"/>
    <property type="molecule type" value="Genomic_DNA"/>
</dbReference>
<comment type="caution">
    <text evidence="3">The sequence shown here is derived from an EMBL/GenBank/DDBJ whole genome shotgun (WGS) entry which is preliminary data.</text>
</comment>
<feature type="region of interest" description="Disordered" evidence="1">
    <location>
        <begin position="37"/>
        <end position="84"/>
    </location>
</feature>
<evidence type="ECO:0000313" key="4">
    <source>
        <dbReference type="Proteomes" id="UP000292927"/>
    </source>
</evidence>
<reference evidence="3 4" key="1">
    <citation type="submission" date="2019-02" db="EMBL/GenBank/DDBJ databases">
        <title>Genomic Encyclopedia of Type Strains, Phase IV (KMG-IV): sequencing the most valuable type-strain genomes for metagenomic binning, comparative biology and taxonomic classification.</title>
        <authorList>
            <person name="Goeker M."/>
        </authorList>
    </citation>
    <scope>NUCLEOTIDE SEQUENCE [LARGE SCALE GENOMIC DNA]</scope>
    <source>
        <strain evidence="3 4">DSM 29486</strain>
    </source>
</reference>
<accession>A0A4V2F8D6</accession>
<sequence length="371" mass="39952">MKKIKTIWKIGLFILALAFGLCTGGCGAEKADIPEKTQKADLPGSFAASGAGEMDSEANKNSDPAKGLYPGYGETEMPDETGGAAGAKTQQFIQKNGMTLESRFAVPEGFVRTKASEGSLLQFMRQMKLKPDGSPVLLYDGSVKANQGSDAAVFDLDIGEENLQQCADSVLRVYAEYFWATGQQAKLKFHLTSGFLMDWETWKNGGRLAVSGSSVSWQQTAGPDDSYENFRKYIRNVIIYAGTISLDAESEPIQAGEIKAGDLWVQGGSPGHCVLVVDTADFVGDGGGRNEGGEDGCGDSGMAGGTGNMPGRRAFLLAQGYMPAQDFHVLNNPAHPEDPWYYADEIGYPFRTAEYTFQEGTLQRWNGGFAE</sequence>
<evidence type="ECO:0000256" key="2">
    <source>
        <dbReference type="SAM" id="SignalP"/>
    </source>
</evidence>
<keyword evidence="2" id="KW-0732">Signal</keyword>
<dbReference type="Proteomes" id="UP000292927">
    <property type="component" value="Unassembled WGS sequence"/>
</dbReference>
<proteinExistence type="predicted"/>
<dbReference type="AlphaFoldDB" id="A0A4V2F8D6"/>
<name>A0A4V2F8D6_9FIRM</name>
<keyword evidence="4" id="KW-1185">Reference proteome</keyword>
<evidence type="ECO:0000313" key="3">
    <source>
        <dbReference type="EMBL" id="RZT03047.1"/>
    </source>
</evidence>
<gene>
    <name evidence="3" type="ORF">EV209_1181</name>
</gene>
<dbReference type="Pfam" id="PF16138">
    <property type="entry name" value="DUF4846"/>
    <property type="match status" value="2"/>
</dbReference>
<evidence type="ECO:0000256" key="1">
    <source>
        <dbReference type="SAM" id="MobiDB-lite"/>
    </source>
</evidence>
<organism evidence="3 4">
    <name type="scientific">Cuneatibacter caecimuris</name>
    <dbReference type="NCBI Taxonomy" id="1796618"/>
    <lineage>
        <taxon>Bacteria</taxon>
        <taxon>Bacillati</taxon>
        <taxon>Bacillota</taxon>
        <taxon>Clostridia</taxon>
        <taxon>Lachnospirales</taxon>
        <taxon>Lachnospiraceae</taxon>
        <taxon>Cuneatibacter</taxon>
    </lineage>
</organism>
<dbReference type="OrthoDB" id="5511471at2"/>
<dbReference type="InterPro" id="IPR032315">
    <property type="entry name" value="DUF4846"/>
</dbReference>
<feature type="signal peptide" evidence="2">
    <location>
        <begin position="1"/>
        <end position="27"/>
    </location>
</feature>